<evidence type="ECO:0000313" key="4">
    <source>
        <dbReference type="EMBL" id="PMC80344.1"/>
    </source>
</evidence>
<protein>
    <recommendedName>
        <fullName evidence="3">Glycosyltransferase 2-like domain-containing protein</fullName>
    </recommendedName>
</protein>
<keyword evidence="1" id="KW-0328">Glycosyltransferase</keyword>
<dbReference type="Gene3D" id="3.90.550.10">
    <property type="entry name" value="Spore Coat Polysaccharide Biosynthesis Protein SpsA, Chain A"/>
    <property type="match status" value="1"/>
</dbReference>
<dbReference type="AlphaFoldDB" id="A0A2N6UFP5"/>
<dbReference type="Pfam" id="PF00535">
    <property type="entry name" value="Glycos_transf_2"/>
    <property type="match status" value="1"/>
</dbReference>
<dbReference type="PANTHER" id="PTHR22916">
    <property type="entry name" value="GLYCOSYLTRANSFERASE"/>
    <property type="match status" value="1"/>
</dbReference>
<dbReference type="OrthoDB" id="396512at2"/>
<sequence>MISVIMPVYNVEKYLKRSIESVINQTYKHWELIIVNDGSTDNSLDICQLYANKDKRVKVFNQSNSGSGVARQNGLNRAIGDYICFIDPDDFIHENAFYHNITILLEYSPDLVVNGYFKYAKHSKGSPFVERQMHKLEGMFNKEEFISNFNEFEFVSPRALWNKLYRRDFLMRNNIKFSSQRTGQDAVFNYNVLKYINNIYIDKDSFYYYDMSREGSAVKKYNKNKFKYEMNIAKAYQEMFDSWGVSDIYSNNILYTYWLAVQNELINMTTSTSPLAYKDIKFKLKKILEHSDISTMFQNSNISVVKGSFAKFLYFMLKRNYTSIPILLMIIYNKYKLKY</sequence>
<keyword evidence="5" id="KW-1185">Reference proteome</keyword>
<accession>A0A2N6UFP5</accession>
<gene>
    <name evidence="4" type="ORF">CJ191_01935</name>
</gene>
<reference evidence="4 5" key="1">
    <citation type="submission" date="2017-09" db="EMBL/GenBank/DDBJ databases">
        <title>Bacterial strain isolated from the female urinary microbiota.</title>
        <authorList>
            <person name="Thomas-White K."/>
            <person name="Kumar N."/>
            <person name="Forster S."/>
            <person name="Putonti C."/>
            <person name="Lawley T."/>
            <person name="Wolfe A.J."/>
        </authorList>
    </citation>
    <scope>NUCLEOTIDE SEQUENCE [LARGE SCALE GENOMIC DNA]</scope>
    <source>
        <strain evidence="4 5">UMB0240</strain>
    </source>
</reference>
<evidence type="ECO:0000313" key="5">
    <source>
        <dbReference type="Proteomes" id="UP000235701"/>
    </source>
</evidence>
<evidence type="ECO:0000259" key="3">
    <source>
        <dbReference type="Pfam" id="PF00535"/>
    </source>
</evidence>
<dbReference type="Proteomes" id="UP000235701">
    <property type="component" value="Unassembled WGS sequence"/>
</dbReference>
<organism evidence="4 5">
    <name type="scientific">Aerococcus viridans</name>
    <dbReference type="NCBI Taxonomy" id="1377"/>
    <lineage>
        <taxon>Bacteria</taxon>
        <taxon>Bacillati</taxon>
        <taxon>Bacillota</taxon>
        <taxon>Bacilli</taxon>
        <taxon>Lactobacillales</taxon>
        <taxon>Aerococcaceae</taxon>
        <taxon>Aerococcus</taxon>
    </lineage>
</organism>
<comment type="caution">
    <text evidence="4">The sequence shown here is derived from an EMBL/GenBank/DDBJ whole genome shotgun (WGS) entry which is preliminary data.</text>
</comment>
<evidence type="ECO:0000256" key="1">
    <source>
        <dbReference type="ARBA" id="ARBA00022676"/>
    </source>
</evidence>
<dbReference type="GO" id="GO:0016757">
    <property type="term" value="F:glycosyltransferase activity"/>
    <property type="evidence" value="ECO:0007669"/>
    <property type="project" value="UniProtKB-KW"/>
</dbReference>
<dbReference type="InterPro" id="IPR001173">
    <property type="entry name" value="Glyco_trans_2-like"/>
</dbReference>
<feature type="domain" description="Glycosyltransferase 2-like" evidence="3">
    <location>
        <begin position="3"/>
        <end position="169"/>
    </location>
</feature>
<dbReference type="EMBL" id="PNHQ01000003">
    <property type="protein sequence ID" value="PMC80344.1"/>
    <property type="molecule type" value="Genomic_DNA"/>
</dbReference>
<name>A0A2N6UFP5_9LACT</name>
<keyword evidence="2" id="KW-0808">Transferase</keyword>
<dbReference type="InterPro" id="IPR029044">
    <property type="entry name" value="Nucleotide-diphossugar_trans"/>
</dbReference>
<dbReference type="SUPFAM" id="SSF53448">
    <property type="entry name" value="Nucleotide-diphospho-sugar transferases"/>
    <property type="match status" value="1"/>
</dbReference>
<evidence type="ECO:0000256" key="2">
    <source>
        <dbReference type="ARBA" id="ARBA00022679"/>
    </source>
</evidence>
<dbReference type="RefSeq" id="WP_102198819.1">
    <property type="nucleotide sequence ID" value="NZ_PNHQ01000003.1"/>
</dbReference>
<dbReference type="PANTHER" id="PTHR22916:SF51">
    <property type="entry name" value="GLYCOSYLTRANSFERASE EPSH-RELATED"/>
    <property type="match status" value="1"/>
</dbReference>
<proteinExistence type="predicted"/>